<keyword evidence="4" id="KW-0410">Iron transport</keyword>
<dbReference type="Gene3D" id="2.40.170.20">
    <property type="entry name" value="TonB-dependent receptor, beta-barrel domain"/>
    <property type="match status" value="1"/>
</dbReference>
<name>A0A6I4IRK0_9SPHI</name>
<evidence type="ECO:0000256" key="10">
    <source>
        <dbReference type="PROSITE-ProRule" id="PRU01360"/>
    </source>
</evidence>
<keyword evidence="8 10" id="KW-0472">Membrane</keyword>
<dbReference type="InterPro" id="IPR008969">
    <property type="entry name" value="CarboxyPept-like_regulatory"/>
</dbReference>
<dbReference type="Pfam" id="PF13715">
    <property type="entry name" value="CarbopepD_reg_2"/>
    <property type="match status" value="1"/>
</dbReference>
<sequence>MYENLTAKICRCYFYAQKPLLIMKLTFALLLLALLEVSATAIAQKVSITQRNATLKVVLEEIRKQSGYEILYDAELIKQVKNISITVEQVSVDEALKKCLENQPLTYVIKNKTIAIIPIRPTQNAPGAALQIKGTVTDEDKKPLPGVNIRLKGGGVAAVTSATGQFSISVPDANAILVFSMVGFESREVKVPADNTPVTVTLKQISSRLDDIVVVGYGTQRKSDVTGSVAGIKEREIQQAKSVSFMEAMQGRLSGVQVTSSSGEPGSAVNVTIRGTNSFNAGTQPLYVIDGVQIDVNNAEAASSGRGSTSLTNPLAGINPSDITSMEVLKDASATAIFGSRGANGVIVITTKSGKNNSSVLELNTYGGISWAPKHIQMLGAQDYAYYRFATLTADGNYAIDVNNDKVIDFRDRVKDLSGEVSHDWQKEALRHAATQSYNVSYSGGNSRTNFLTSASYLNQQGVLINNKYERYGLLMKINHNATDRLKLGANVNLSHAIGSGVSSNGGNDVPNYIGLMQMLVMTRPVNAPDPTQLALDPDGGSFSNPLDFANLSYKRSPLSRVLTDINANYRIINGLNLDARAGAVLTFSKSGEFYPSTVSWGYPVNGLALLNTSNTTNWYQTTTLTYNKRIAKDHSFTALAGFEVNSYQQEASSWIGQGFDVQNINPIDNISTANVLPAPPSTDKQRYIRVSQFARLNYSFKDRYLLTATLRNDASSKLAEGNKSARFPSVGLAWRASKENFMKNISAISDLKFRGSFGLTGNERIPPYQSLSTLAPVYYSTPNNTASLGFAPNLIANPILTWETTKAYDAGFDLSLLKDRISITADVYLKQTKDLLLQADVPAQSGFMRQYQNLGQIDNRGLEVALNTINIRTGNFNWSSNINISMNRNKVVSLGSVSFIPVTVRGGVISTVGRVIVGQPIGTAYGYVFDGIYQISDFGIKTTAGAPVDPSTITSANIASFVYTPNSGVPAMSTRSARPGDKKFKDLNGDGVINDRDRTMISNSNPKHYGGFSNNFTYKNFDLSVLFNWSYGNEVLNLGRSKLEAGQSFFANVTQEYWDNRWLPERPSNEYPILNEQSKLDVSSYYVEDASFLRLRNMTIGYTLNKSAFLKKIGVSGLRIYATGVNLYTWTNYKGFDPEVASYTPLLPGVDNISYPRERSVIFGLNFKF</sequence>
<evidence type="ECO:0000256" key="6">
    <source>
        <dbReference type="ARBA" id="ARBA00023004"/>
    </source>
</evidence>
<protein>
    <submittedName>
        <fullName evidence="13">SusC/RagA family TonB-linked outer membrane protein</fullName>
    </submittedName>
</protein>
<dbReference type="SUPFAM" id="SSF49464">
    <property type="entry name" value="Carboxypeptidase regulatory domain-like"/>
    <property type="match status" value="1"/>
</dbReference>
<evidence type="ECO:0000256" key="9">
    <source>
        <dbReference type="ARBA" id="ARBA00023237"/>
    </source>
</evidence>
<dbReference type="SMART" id="SM00965">
    <property type="entry name" value="STN"/>
    <property type="match status" value="1"/>
</dbReference>
<evidence type="ECO:0000256" key="3">
    <source>
        <dbReference type="ARBA" id="ARBA00022452"/>
    </source>
</evidence>
<comment type="caution">
    <text evidence="13">The sequence shown here is derived from an EMBL/GenBank/DDBJ whole genome shotgun (WGS) entry which is preliminary data.</text>
</comment>
<dbReference type="Gene3D" id="2.60.40.1120">
    <property type="entry name" value="Carboxypeptidase-like, regulatory domain"/>
    <property type="match status" value="1"/>
</dbReference>
<dbReference type="InterPro" id="IPR023996">
    <property type="entry name" value="TonB-dep_OMP_SusC/RagA"/>
</dbReference>
<dbReference type="Gene3D" id="3.55.50.30">
    <property type="match status" value="1"/>
</dbReference>
<organism evidence="13 14">
    <name type="scientific">Mucilaginibacter aquatilis</name>
    <dbReference type="NCBI Taxonomy" id="1517760"/>
    <lineage>
        <taxon>Bacteria</taxon>
        <taxon>Pseudomonadati</taxon>
        <taxon>Bacteroidota</taxon>
        <taxon>Sphingobacteriia</taxon>
        <taxon>Sphingobacteriales</taxon>
        <taxon>Sphingobacteriaceae</taxon>
        <taxon>Mucilaginibacter</taxon>
    </lineage>
</organism>
<comment type="similarity">
    <text evidence="10 11">Belongs to the TonB-dependent receptor family.</text>
</comment>
<dbReference type="InterPro" id="IPR036942">
    <property type="entry name" value="Beta-barrel_TonB_sf"/>
</dbReference>
<gene>
    <name evidence="13" type="ORF">GO816_17875</name>
</gene>
<evidence type="ECO:0000256" key="8">
    <source>
        <dbReference type="ARBA" id="ARBA00023136"/>
    </source>
</evidence>
<keyword evidence="4" id="KW-0406">Ion transport</keyword>
<dbReference type="Pfam" id="PF07660">
    <property type="entry name" value="STN"/>
    <property type="match status" value="1"/>
</dbReference>
<proteinExistence type="inferred from homology"/>
<dbReference type="InterPro" id="IPR037066">
    <property type="entry name" value="Plug_dom_sf"/>
</dbReference>
<evidence type="ECO:0000256" key="1">
    <source>
        <dbReference type="ARBA" id="ARBA00004571"/>
    </source>
</evidence>
<accession>A0A6I4IRK0</accession>
<dbReference type="PROSITE" id="PS52016">
    <property type="entry name" value="TONB_DEPENDENT_REC_3"/>
    <property type="match status" value="1"/>
</dbReference>
<evidence type="ECO:0000256" key="5">
    <source>
        <dbReference type="ARBA" id="ARBA00022692"/>
    </source>
</evidence>
<dbReference type="Pfam" id="PF00593">
    <property type="entry name" value="TonB_dep_Rec_b-barrel"/>
    <property type="match status" value="1"/>
</dbReference>
<evidence type="ECO:0000256" key="4">
    <source>
        <dbReference type="ARBA" id="ARBA00022496"/>
    </source>
</evidence>
<dbReference type="Gene3D" id="2.170.130.10">
    <property type="entry name" value="TonB-dependent receptor, plug domain"/>
    <property type="match status" value="1"/>
</dbReference>
<dbReference type="NCBIfam" id="TIGR04057">
    <property type="entry name" value="SusC_RagA_signa"/>
    <property type="match status" value="1"/>
</dbReference>
<dbReference type="GO" id="GO:0009279">
    <property type="term" value="C:cell outer membrane"/>
    <property type="evidence" value="ECO:0007669"/>
    <property type="project" value="UniProtKB-SubCell"/>
</dbReference>
<dbReference type="Proteomes" id="UP000434850">
    <property type="component" value="Unassembled WGS sequence"/>
</dbReference>
<evidence type="ECO:0000256" key="7">
    <source>
        <dbReference type="ARBA" id="ARBA00023077"/>
    </source>
</evidence>
<dbReference type="InterPro" id="IPR039426">
    <property type="entry name" value="TonB-dep_rcpt-like"/>
</dbReference>
<keyword evidence="9 10" id="KW-0998">Cell outer membrane</keyword>
<dbReference type="SUPFAM" id="SSF56935">
    <property type="entry name" value="Porins"/>
    <property type="match status" value="1"/>
</dbReference>
<dbReference type="AlphaFoldDB" id="A0A6I4IRK0"/>
<dbReference type="InterPro" id="IPR012910">
    <property type="entry name" value="Plug_dom"/>
</dbReference>
<keyword evidence="5 10" id="KW-0812">Transmembrane</keyword>
<keyword evidence="7 11" id="KW-0798">TonB box</keyword>
<evidence type="ECO:0000313" key="14">
    <source>
        <dbReference type="Proteomes" id="UP000434850"/>
    </source>
</evidence>
<feature type="domain" description="Secretin/TonB short N-terminal" evidence="12">
    <location>
        <begin position="68"/>
        <end position="119"/>
    </location>
</feature>
<evidence type="ECO:0000259" key="12">
    <source>
        <dbReference type="SMART" id="SM00965"/>
    </source>
</evidence>
<dbReference type="GO" id="GO:0006826">
    <property type="term" value="P:iron ion transport"/>
    <property type="evidence" value="ECO:0007669"/>
    <property type="project" value="UniProtKB-KW"/>
</dbReference>
<dbReference type="InterPro" id="IPR023997">
    <property type="entry name" value="TonB-dep_OMP_SusC/RagA_CS"/>
</dbReference>
<reference evidence="13 14" key="1">
    <citation type="submission" date="2019-12" db="EMBL/GenBank/DDBJ databases">
        <title>Mucilaginibacter sp. HME9299 genome sequencing and assembly.</title>
        <authorList>
            <person name="Kang H."/>
            <person name="Kim H."/>
            <person name="Joh K."/>
        </authorList>
    </citation>
    <scope>NUCLEOTIDE SEQUENCE [LARGE SCALE GENOMIC DNA]</scope>
    <source>
        <strain evidence="13 14">HME9299</strain>
    </source>
</reference>
<dbReference type="InterPro" id="IPR011662">
    <property type="entry name" value="Secretin/TonB_short_N"/>
</dbReference>
<evidence type="ECO:0000313" key="13">
    <source>
        <dbReference type="EMBL" id="MVN93004.1"/>
    </source>
</evidence>
<dbReference type="InterPro" id="IPR000531">
    <property type="entry name" value="Beta-barrel_TonB"/>
</dbReference>
<evidence type="ECO:0000256" key="2">
    <source>
        <dbReference type="ARBA" id="ARBA00022448"/>
    </source>
</evidence>
<keyword evidence="6" id="KW-0408">Iron</keyword>
<dbReference type="Pfam" id="PF07715">
    <property type="entry name" value="Plug"/>
    <property type="match status" value="1"/>
</dbReference>
<keyword evidence="3 10" id="KW-1134">Transmembrane beta strand</keyword>
<dbReference type="NCBIfam" id="TIGR04056">
    <property type="entry name" value="OMP_RagA_SusC"/>
    <property type="match status" value="1"/>
</dbReference>
<comment type="subcellular location">
    <subcellularLocation>
        <location evidence="1 10">Cell outer membrane</location>
        <topology evidence="1 10">Multi-pass membrane protein</topology>
    </subcellularLocation>
</comment>
<dbReference type="EMBL" id="WQLA01000008">
    <property type="protein sequence ID" value="MVN93004.1"/>
    <property type="molecule type" value="Genomic_DNA"/>
</dbReference>
<keyword evidence="2 10" id="KW-0813">Transport</keyword>
<keyword evidence="14" id="KW-1185">Reference proteome</keyword>
<dbReference type="OrthoDB" id="9768177at2"/>
<evidence type="ECO:0000256" key="11">
    <source>
        <dbReference type="RuleBase" id="RU003357"/>
    </source>
</evidence>